<dbReference type="Pfam" id="PF01368">
    <property type="entry name" value="DHH"/>
    <property type="match status" value="1"/>
</dbReference>
<name>A0ABD5U8J3_9EURY</name>
<dbReference type="EC" id="3.1.3.7" evidence="3"/>
<feature type="domain" description="DHHA1" evidence="2">
    <location>
        <begin position="240"/>
        <end position="328"/>
    </location>
</feature>
<dbReference type="PANTHER" id="PTHR47618">
    <property type="entry name" value="BIFUNCTIONAL OLIGORIBONUCLEASE AND PAP PHOSPHATASE NRNA"/>
    <property type="match status" value="1"/>
</dbReference>
<evidence type="ECO:0000313" key="4">
    <source>
        <dbReference type="Proteomes" id="UP001596406"/>
    </source>
</evidence>
<organism evidence="3 4">
    <name type="scientific">Halomarina ordinaria</name>
    <dbReference type="NCBI Taxonomy" id="3033939"/>
    <lineage>
        <taxon>Archaea</taxon>
        <taxon>Methanobacteriati</taxon>
        <taxon>Methanobacteriota</taxon>
        <taxon>Stenosarchaea group</taxon>
        <taxon>Halobacteria</taxon>
        <taxon>Halobacteriales</taxon>
        <taxon>Natronomonadaceae</taxon>
        <taxon>Halomarina</taxon>
    </lineage>
</organism>
<protein>
    <submittedName>
        <fullName evidence="3">Bifunctional oligoribonuclease/PAP phosphatase NrnA</fullName>
        <ecNumber evidence="3">3.1.3.7</ecNumber>
    </submittedName>
</protein>
<feature type="domain" description="DDH" evidence="1">
    <location>
        <begin position="41"/>
        <end position="182"/>
    </location>
</feature>
<dbReference type="SUPFAM" id="SSF64182">
    <property type="entry name" value="DHH phosphoesterases"/>
    <property type="match status" value="1"/>
</dbReference>
<dbReference type="Proteomes" id="UP001596406">
    <property type="component" value="Unassembled WGS sequence"/>
</dbReference>
<dbReference type="Gene3D" id="3.90.1640.10">
    <property type="entry name" value="inorganic pyrophosphatase (n-terminal core)"/>
    <property type="match status" value="1"/>
</dbReference>
<dbReference type="InterPro" id="IPR003156">
    <property type="entry name" value="DHHA1_dom"/>
</dbReference>
<dbReference type="Pfam" id="PF02272">
    <property type="entry name" value="DHHA1"/>
    <property type="match status" value="1"/>
</dbReference>
<dbReference type="GO" id="GO:0008441">
    <property type="term" value="F:3'(2'),5'-bisphosphate nucleotidase activity"/>
    <property type="evidence" value="ECO:0007669"/>
    <property type="project" value="UniProtKB-EC"/>
</dbReference>
<evidence type="ECO:0000259" key="2">
    <source>
        <dbReference type="Pfam" id="PF02272"/>
    </source>
</evidence>
<reference evidence="3 4" key="1">
    <citation type="journal article" date="2019" name="Int. J. Syst. Evol. Microbiol.">
        <title>The Global Catalogue of Microorganisms (GCM) 10K type strain sequencing project: providing services to taxonomists for standard genome sequencing and annotation.</title>
        <authorList>
            <consortium name="The Broad Institute Genomics Platform"/>
            <consortium name="The Broad Institute Genome Sequencing Center for Infectious Disease"/>
            <person name="Wu L."/>
            <person name="Ma J."/>
        </authorList>
    </citation>
    <scope>NUCLEOTIDE SEQUENCE [LARGE SCALE GENOMIC DNA]</scope>
    <source>
        <strain evidence="3 4">PSRA2</strain>
    </source>
</reference>
<keyword evidence="4" id="KW-1185">Reference proteome</keyword>
<dbReference type="PANTHER" id="PTHR47618:SF1">
    <property type="entry name" value="BIFUNCTIONAL OLIGORIBONUCLEASE AND PAP PHOSPHATASE NRNA"/>
    <property type="match status" value="1"/>
</dbReference>
<dbReference type="RefSeq" id="WP_304448462.1">
    <property type="nucleotide sequence ID" value="NZ_JARRAH010000001.1"/>
</dbReference>
<keyword evidence="3" id="KW-0378">Hydrolase</keyword>
<dbReference type="InterPro" id="IPR038763">
    <property type="entry name" value="DHH_sf"/>
</dbReference>
<sequence length="351" mass="37393">MTESSRTQTVVNEAAASDLGDGPADVVDVLFDLLDGHDSLAIVCHNNPDPDCLGSALALQSLAEACGVSDVVVLYAGEITHQQNRAMVNLLAIDAVEYDPDRLAAAELVAFVDHSLPGVNNPVTDEYTPDIVIDHHPVDDVSGAFVDHREAVGATASILTEYLCEADVAVDERVATGLLFGIRRETLEFMRGVTEAEYAAAEYLHPRADLDVLRQLSDSLFTPTTLDSIAEATRNRDVRGSVLVSNVGLTAERDALPQAADHLLNLEGVTTTVVFGVVGDTVHLSARSRDSRVDVGKLLHRAFDDVGSAGGHRDMAGGTLPLGLFSVLADNEDLCSLVGETITERVFDHLS</sequence>
<dbReference type="InterPro" id="IPR051319">
    <property type="entry name" value="Oligoribo/pAp-PDE_c-di-AMP_PDE"/>
</dbReference>
<dbReference type="EMBL" id="JBHSXM010000001">
    <property type="protein sequence ID" value="MFC6836785.1"/>
    <property type="molecule type" value="Genomic_DNA"/>
</dbReference>
<evidence type="ECO:0000259" key="1">
    <source>
        <dbReference type="Pfam" id="PF01368"/>
    </source>
</evidence>
<gene>
    <name evidence="3" type="ORF">ACFQHK_09700</name>
</gene>
<accession>A0ABD5U8J3</accession>
<dbReference type="InterPro" id="IPR001667">
    <property type="entry name" value="DDH_dom"/>
</dbReference>
<dbReference type="AlphaFoldDB" id="A0ABD5U8J3"/>
<dbReference type="Gene3D" id="3.10.310.30">
    <property type="match status" value="1"/>
</dbReference>
<proteinExistence type="predicted"/>
<evidence type="ECO:0000313" key="3">
    <source>
        <dbReference type="EMBL" id="MFC6836785.1"/>
    </source>
</evidence>
<comment type="caution">
    <text evidence="3">The sequence shown here is derived from an EMBL/GenBank/DDBJ whole genome shotgun (WGS) entry which is preliminary data.</text>
</comment>